<comment type="caution">
    <text evidence="1">The sequence shown here is derived from an EMBL/GenBank/DDBJ whole genome shotgun (WGS) entry which is preliminary data.</text>
</comment>
<accession>A0A1Y3PL38</accession>
<reference evidence="2" key="1">
    <citation type="submission" date="2016-06" db="EMBL/GenBank/DDBJ databases">
        <authorList>
            <person name="Nascimento L."/>
            <person name="Pereira R.V."/>
            <person name="Martins L.F."/>
            <person name="Quaggio R.B."/>
            <person name="Silva A.M."/>
            <person name="Setubal J.C."/>
        </authorList>
    </citation>
    <scope>NUCLEOTIDE SEQUENCE [LARGE SCALE GENOMIC DNA]</scope>
</reference>
<name>A0A1Y3PL38_9BACI</name>
<organism evidence="1 2">
    <name type="scientific">Bacillus thermozeamaize</name>
    <dbReference type="NCBI Taxonomy" id="230954"/>
    <lineage>
        <taxon>Bacteria</taxon>
        <taxon>Bacillati</taxon>
        <taxon>Bacillota</taxon>
        <taxon>Bacilli</taxon>
        <taxon>Bacillales</taxon>
        <taxon>Bacillaceae</taxon>
        <taxon>Bacillus</taxon>
    </lineage>
</organism>
<dbReference type="Proteomes" id="UP000196475">
    <property type="component" value="Unassembled WGS sequence"/>
</dbReference>
<dbReference type="AlphaFoldDB" id="A0A1Y3PL38"/>
<dbReference type="EMBL" id="LZRT01000070">
    <property type="protein sequence ID" value="OUM87774.1"/>
    <property type="molecule type" value="Genomic_DNA"/>
</dbReference>
<protein>
    <submittedName>
        <fullName evidence="1">Uncharacterized protein</fullName>
    </submittedName>
</protein>
<evidence type="ECO:0000313" key="2">
    <source>
        <dbReference type="Proteomes" id="UP000196475"/>
    </source>
</evidence>
<gene>
    <name evidence="1" type="ORF">BAA01_13300</name>
</gene>
<sequence>MNLVDNLFNWLQIKLVADRWPEDLAARDTVSFFADMLKEDHGVDVSQLSYEVDGSFVHVIFVQEGKKKRQMFEREAAEKLLRDIEQEPRYGF</sequence>
<proteinExistence type="predicted"/>
<evidence type="ECO:0000313" key="1">
    <source>
        <dbReference type="EMBL" id="OUM87774.1"/>
    </source>
</evidence>